<dbReference type="CDD" id="cd07136">
    <property type="entry name" value="ALDH_YwdH-P39616"/>
    <property type="match status" value="1"/>
</dbReference>
<dbReference type="InterPro" id="IPR015590">
    <property type="entry name" value="Aldehyde_DH_dom"/>
</dbReference>
<name>A0ABT6FQ45_9FLAO</name>
<dbReference type="Gene3D" id="3.40.605.10">
    <property type="entry name" value="Aldehyde Dehydrogenase, Chain A, domain 1"/>
    <property type="match status" value="1"/>
</dbReference>
<dbReference type="PIRSF" id="PIRSF036492">
    <property type="entry name" value="ALDH"/>
    <property type="match status" value="1"/>
</dbReference>
<keyword evidence="2 3" id="KW-0560">Oxidoreductase</keyword>
<evidence type="ECO:0000256" key="3">
    <source>
        <dbReference type="PIRNR" id="PIRNR036492"/>
    </source>
</evidence>
<dbReference type="InterPro" id="IPR016160">
    <property type="entry name" value="Ald_DH_CS_CYS"/>
</dbReference>
<dbReference type="PROSITE" id="PS00070">
    <property type="entry name" value="ALDEHYDE_DEHYDR_CYS"/>
    <property type="match status" value="1"/>
</dbReference>
<evidence type="ECO:0000313" key="8">
    <source>
        <dbReference type="EMBL" id="MDG3585380.1"/>
    </source>
</evidence>
<evidence type="ECO:0000259" key="7">
    <source>
        <dbReference type="Pfam" id="PF00171"/>
    </source>
</evidence>
<evidence type="ECO:0000313" key="9">
    <source>
        <dbReference type="Proteomes" id="UP001153642"/>
    </source>
</evidence>
<organism evidence="8 9">
    <name type="scientific">Galbibacter pacificus</name>
    <dbReference type="NCBI Taxonomy" id="2996052"/>
    <lineage>
        <taxon>Bacteria</taxon>
        <taxon>Pseudomonadati</taxon>
        <taxon>Bacteroidota</taxon>
        <taxon>Flavobacteriia</taxon>
        <taxon>Flavobacteriales</taxon>
        <taxon>Flavobacteriaceae</taxon>
        <taxon>Galbibacter</taxon>
    </lineage>
</organism>
<comment type="similarity">
    <text evidence="1 3 5">Belongs to the aldehyde dehydrogenase family.</text>
</comment>
<evidence type="ECO:0000256" key="4">
    <source>
        <dbReference type="PROSITE-ProRule" id="PRU10007"/>
    </source>
</evidence>
<gene>
    <name evidence="8" type="ORF">OSR52_05815</name>
</gene>
<reference evidence="8" key="1">
    <citation type="submission" date="2022-11" db="EMBL/GenBank/DDBJ databases">
        <title>High-quality draft genome sequence of Galbibacter sp. strain CMA-7.</title>
        <authorList>
            <person name="Wei L."/>
            <person name="Dong C."/>
            <person name="Shao Z."/>
        </authorList>
    </citation>
    <scope>NUCLEOTIDE SEQUENCE</scope>
    <source>
        <strain evidence="8">CMA-7</strain>
    </source>
</reference>
<dbReference type="PROSITE" id="PS00687">
    <property type="entry name" value="ALDEHYDE_DEHYDR_GLU"/>
    <property type="match status" value="1"/>
</dbReference>
<dbReference type="PANTHER" id="PTHR43570:SF16">
    <property type="entry name" value="ALDEHYDE DEHYDROGENASE TYPE III, ISOFORM Q"/>
    <property type="match status" value="1"/>
</dbReference>
<dbReference type="InterPro" id="IPR012394">
    <property type="entry name" value="Aldehyde_DH_NAD(P)"/>
</dbReference>
<dbReference type="Pfam" id="PF00171">
    <property type="entry name" value="Aldedh"/>
    <property type="match status" value="1"/>
</dbReference>
<keyword evidence="9" id="KW-1185">Reference proteome</keyword>
<dbReference type="InterPro" id="IPR016161">
    <property type="entry name" value="Ald_DH/histidinol_DH"/>
</dbReference>
<dbReference type="Proteomes" id="UP001153642">
    <property type="component" value="Unassembled WGS sequence"/>
</dbReference>
<evidence type="ECO:0000256" key="5">
    <source>
        <dbReference type="RuleBase" id="RU003345"/>
    </source>
</evidence>
<proteinExistence type="inferred from homology"/>
<dbReference type="RefSeq" id="WP_277899350.1">
    <property type="nucleotide sequence ID" value="NZ_JAPMUA010000002.1"/>
</dbReference>
<dbReference type="SUPFAM" id="SSF53720">
    <property type="entry name" value="ALDH-like"/>
    <property type="match status" value="1"/>
</dbReference>
<protein>
    <recommendedName>
        <fullName evidence="3">Aldehyde dehydrogenase</fullName>
    </recommendedName>
</protein>
<evidence type="ECO:0000256" key="1">
    <source>
        <dbReference type="ARBA" id="ARBA00009986"/>
    </source>
</evidence>
<dbReference type="InterPro" id="IPR016163">
    <property type="entry name" value="Ald_DH_C"/>
</dbReference>
<dbReference type="InterPro" id="IPR016162">
    <property type="entry name" value="Ald_DH_N"/>
</dbReference>
<accession>A0ABT6FQ45</accession>
<sequence>MEAHINSILKLQQTFFNEGNTRNISKRKTVLKDLKKEIENREQDIAKAIYNDFKKPEFEVLLTETKIVLSDLKDAIRNIHKWTKPKRVTPSLLNFPSAAKIIKEPYGRVLIMSPWNYPFQLALSPLIGAVAAGNTVVLKPSELTPNTSKIISEIILKVFPKEYVTVVEGDKIIAQTLLEEKWDYIFFTGSPHVGKIVYQSAAKYLTPVTLELGGKNPCIVDEKINIKLSAKRIVWGKFINGGQTCIAPDYILVDSKIKTQLIEALKQEIINAYTKNPEESKDYVHIVNENHTNRLKNLLSGQEILFGGVSYGKNSLAPTLVNEPSLESPLMQEEIFGPILPIISYKNEEEIKSVITKYEKPLSLYVFSKRSAFAQKIINEFSFGGGAINDTVVHFVNKKLPFGGVGNSGLGAYHGKLTFNTFSHSKPIVNRGTWLDIPLRYAPYAKKTKWAGMLERFM</sequence>
<dbReference type="EMBL" id="JAPMUA010000002">
    <property type="protein sequence ID" value="MDG3585380.1"/>
    <property type="molecule type" value="Genomic_DNA"/>
</dbReference>
<dbReference type="PANTHER" id="PTHR43570">
    <property type="entry name" value="ALDEHYDE DEHYDROGENASE"/>
    <property type="match status" value="1"/>
</dbReference>
<evidence type="ECO:0000256" key="6">
    <source>
        <dbReference type="SAM" id="Coils"/>
    </source>
</evidence>
<comment type="caution">
    <text evidence="8">The sequence shown here is derived from an EMBL/GenBank/DDBJ whole genome shotgun (WGS) entry which is preliminary data.</text>
</comment>
<dbReference type="InterPro" id="IPR029510">
    <property type="entry name" value="Ald_DH_CS_GLU"/>
</dbReference>
<feature type="active site" evidence="4">
    <location>
        <position position="211"/>
    </location>
</feature>
<evidence type="ECO:0000256" key="2">
    <source>
        <dbReference type="ARBA" id="ARBA00023002"/>
    </source>
</evidence>
<feature type="coiled-coil region" evidence="6">
    <location>
        <begin position="24"/>
        <end position="51"/>
    </location>
</feature>
<feature type="domain" description="Aldehyde dehydrogenase" evidence="7">
    <location>
        <begin position="8"/>
        <end position="426"/>
    </location>
</feature>
<keyword evidence="6" id="KW-0175">Coiled coil</keyword>
<dbReference type="Gene3D" id="3.40.309.10">
    <property type="entry name" value="Aldehyde Dehydrogenase, Chain A, domain 2"/>
    <property type="match status" value="1"/>
</dbReference>